<feature type="transmembrane region" description="Helical" evidence="1">
    <location>
        <begin position="214"/>
        <end position="232"/>
    </location>
</feature>
<reference evidence="2 3" key="1">
    <citation type="submission" date="2015-12" db="EMBL/GenBank/DDBJ databases">
        <title>The genome of Folsomia candida.</title>
        <authorList>
            <person name="Faddeeva A."/>
            <person name="Derks M.F."/>
            <person name="Anvar Y."/>
            <person name="Smit S."/>
            <person name="Van Straalen N."/>
            <person name="Roelofs D."/>
        </authorList>
    </citation>
    <scope>NUCLEOTIDE SEQUENCE [LARGE SCALE GENOMIC DNA]</scope>
    <source>
        <strain evidence="2 3">VU population</strain>
        <tissue evidence="2">Whole body</tissue>
    </source>
</reference>
<gene>
    <name evidence="2" type="ORF">Fcan01_01351</name>
</gene>
<feature type="transmembrane region" description="Helical" evidence="1">
    <location>
        <begin position="321"/>
        <end position="340"/>
    </location>
</feature>
<feature type="transmembrane region" description="Helical" evidence="1">
    <location>
        <begin position="155"/>
        <end position="181"/>
    </location>
</feature>
<keyword evidence="1" id="KW-1133">Transmembrane helix</keyword>
<evidence type="ECO:0000313" key="2">
    <source>
        <dbReference type="EMBL" id="OXA61712.1"/>
    </source>
</evidence>
<evidence type="ECO:0000313" key="3">
    <source>
        <dbReference type="Proteomes" id="UP000198287"/>
    </source>
</evidence>
<name>A0A226EVU8_FOLCA</name>
<feature type="transmembrane region" description="Helical" evidence="1">
    <location>
        <begin position="238"/>
        <end position="256"/>
    </location>
</feature>
<dbReference type="Proteomes" id="UP000198287">
    <property type="component" value="Unassembled WGS sequence"/>
</dbReference>
<accession>A0A226EVU8</accession>
<keyword evidence="1" id="KW-0472">Membrane</keyword>
<comment type="caution">
    <text evidence="2">The sequence shown here is derived from an EMBL/GenBank/DDBJ whole genome shotgun (WGS) entry which is preliminary data.</text>
</comment>
<evidence type="ECO:0000256" key="1">
    <source>
        <dbReference type="SAM" id="Phobius"/>
    </source>
</evidence>
<dbReference type="AlphaFoldDB" id="A0A226EVU8"/>
<keyword evidence="3" id="KW-1185">Reference proteome</keyword>
<proteinExistence type="predicted"/>
<sequence length="424" mass="48630">MAVNLIKPLQTLQYFFIEKYPYFYKPSMEMKFNPDRDSVSFIKVKRWLGLEPVWTSIPIFGGTIAALVLIRSLHVVRLKCAHVKCPLLPLKITAWSWITLLVLCGTYAYYLLFVKFNREFTVGLEQLGSMRSKLLEKASANNRRKRNRKSNESNIIVNILVFWIYVSYFLTPFSVLIIIIVEIDPTVQFVEELWHYFPFLKMLALKIVFGSELMFSLGVGLARYFTVLGVIYEIERLGLWFGALGLYAVDGFIHVFRMKLGLMMREMAETSNSQIRWYSSVRIMFQTPVPLLVDVAGLGSLAGGSSVVVCTYIMIRLHSSLPFNFSAIGFPLGFITAVICTKMGGEMAIHIYDLSQQYLAHVRKKVEKKRTFENKIAILSLRGMHEICVPVGIFGHKFANVTKTCKTDMFRLILDVTLYVLMTF</sequence>
<protein>
    <submittedName>
        <fullName evidence="2">Uncharacterized protein</fullName>
    </submittedName>
</protein>
<organism evidence="2 3">
    <name type="scientific">Folsomia candida</name>
    <name type="common">Springtail</name>
    <dbReference type="NCBI Taxonomy" id="158441"/>
    <lineage>
        <taxon>Eukaryota</taxon>
        <taxon>Metazoa</taxon>
        <taxon>Ecdysozoa</taxon>
        <taxon>Arthropoda</taxon>
        <taxon>Hexapoda</taxon>
        <taxon>Collembola</taxon>
        <taxon>Entomobryomorpha</taxon>
        <taxon>Isotomoidea</taxon>
        <taxon>Isotomidae</taxon>
        <taxon>Proisotominae</taxon>
        <taxon>Folsomia</taxon>
    </lineage>
</organism>
<keyword evidence="1" id="KW-0812">Transmembrane</keyword>
<feature type="transmembrane region" description="Helical" evidence="1">
    <location>
        <begin position="94"/>
        <end position="112"/>
    </location>
</feature>
<feature type="transmembrane region" description="Helical" evidence="1">
    <location>
        <begin position="53"/>
        <end position="74"/>
    </location>
</feature>
<dbReference type="EMBL" id="LNIX01000001">
    <property type="protein sequence ID" value="OXA61712.1"/>
    <property type="molecule type" value="Genomic_DNA"/>
</dbReference>
<feature type="transmembrane region" description="Helical" evidence="1">
    <location>
        <begin position="291"/>
        <end position="315"/>
    </location>
</feature>